<dbReference type="GO" id="GO:0009805">
    <property type="term" value="P:coumarin biosynthetic process"/>
    <property type="evidence" value="ECO:0007669"/>
    <property type="project" value="UniProtKB-ARBA"/>
</dbReference>
<dbReference type="SUPFAM" id="SSF51197">
    <property type="entry name" value="Clavaminate synthase-like"/>
    <property type="match status" value="1"/>
</dbReference>
<reference evidence="9" key="1">
    <citation type="journal article" date="2019" name="Curr. Biol.">
        <title>Genome Sequence of Striga asiatica Provides Insight into the Evolution of Plant Parasitism.</title>
        <authorList>
            <person name="Yoshida S."/>
            <person name="Kim S."/>
            <person name="Wafula E.K."/>
            <person name="Tanskanen J."/>
            <person name="Kim Y.M."/>
            <person name="Honaas L."/>
            <person name="Yang Z."/>
            <person name="Spallek T."/>
            <person name="Conn C.E."/>
            <person name="Ichihashi Y."/>
            <person name="Cheong K."/>
            <person name="Cui S."/>
            <person name="Der J.P."/>
            <person name="Gundlach H."/>
            <person name="Jiao Y."/>
            <person name="Hori C."/>
            <person name="Ishida J.K."/>
            <person name="Kasahara H."/>
            <person name="Kiba T."/>
            <person name="Kim M.S."/>
            <person name="Koo N."/>
            <person name="Laohavisit A."/>
            <person name="Lee Y.H."/>
            <person name="Lumba S."/>
            <person name="McCourt P."/>
            <person name="Mortimer J.C."/>
            <person name="Mutuku J.M."/>
            <person name="Nomura T."/>
            <person name="Sasaki-Sekimoto Y."/>
            <person name="Seto Y."/>
            <person name="Wang Y."/>
            <person name="Wakatake T."/>
            <person name="Sakakibara H."/>
            <person name="Demura T."/>
            <person name="Yamaguchi S."/>
            <person name="Yoneyama K."/>
            <person name="Manabe R.I."/>
            <person name="Nelson D.C."/>
            <person name="Schulman A.H."/>
            <person name="Timko M.P."/>
            <person name="dePamphilis C.W."/>
            <person name="Choi D."/>
            <person name="Shirasu K."/>
        </authorList>
    </citation>
    <scope>NUCLEOTIDE SEQUENCE [LARGE SCALE GENOMIC DNA]</scope>
    <source>
        <strain evidence="9">cv. UVA1</strain>
    </source>
</reference>
<dbReference type="Proteomes" id="UP000325081">
    <property type="component" value="Unassembled WGS sequence"/>
</dbReference>
<dbReference type="InterPro" id="IPR044861">
    <property type="entry name" value="IPNS-like_FE2OG_OXY"/>
</dbReference>
<gene>
    <name evidence="8" type="ORF">STAS_34715</name>
</gene>
<dbReference type="GO" id="GO:0031418">
    <property type="term" value="F:L-ascorbic acid binding"/>
    <property type="evidence" value="ECO:0007669"/>
    <property type="project" value="UniProtKB-KW"/>
</dbReference>
<comment type="caution">
    <text evidence="8">The sequence shown here is derived from an EMBL/GenBank/DDBJ whole genome shotgun (WGS) entry which is preliminary data.</text>
</comment>
<evidence type="ECO:0000256" key="3">
    <source>
        <dbReference type="ARBA" id="ARBA00022896"/>
    </source>
</evidence>
<keyword evidence="2 6" id="KW-0479">Metal-binding</keyword>
<name>A0A5A7RIF7_STRAF</name>
<keyword evidence="5 6" id="KW-0408">Iron</keyword>
<feature type="domain" description="Fe2OG dioxygenase" evidence="7">
    <location>
        <begin position="216"/>
        <end position="311"/>
    </location>
</feature>
<dbReference type="InterPro" id="IPR027443">
    <property type="entry name" value="IPNS-like_sf"/>
</dbReference>
<keyword evidence="9" id="KW-1185">Reference proteome</keyword>
<dbReference type="EMBL" id="BKCP01012848">
    <property type="protein sequence ID" value="GER56951.1"/>
    <property type="molecule type" value="Genomic_DNA"/>
</dbReference>
<dbReference type="PANTHER" id="PTHR10209">
    <property type="entry name" value="OXIDOREDUCTASE, 2OG-FE II OXYGENASE FAMILY PROTEIN"/>
    <property type="match status" value="1"/>
</dbReference>
<evidence type="ECO:0000256" key="1">
    <source>
        <dbReference type="ARBA" id="ARBA00008056"/>
    </source>
</evidence>
<dbReference type="PANTHER" id="PTHR10209:SF841">
    <property type="entry name" value="1-AMINOCYCLOPROPANE-1-CARBOXYLATE OXIDASE HOMOLOG 1-LIKE"/>
    <property type="match status" value="1"/>
</dbReference>
<comment type="similarity">
    <text evidence="1 6">Belongs to the iron/ascorbate-dependent oxidoreductase family.</text>
</comment>
<dbReference type="PROSITE" id="PS51471">
    <property type="entry name" value="FE2OG_OXY"/>
    <property type="match status" value="1"/>
</dbReference>
<dbReference type="FunFam" id="2.60.120.330:FF:000005">
    <property type="entry name" value="1-aminocyclopropane-1-carboxylate oxidase homolog 1"/>
    <property type="match status" value="1"/>
</dbReference>
<accession>A0A5A7RIF7</accession>
<proteinExistence type="inferred from homology"/>
<dbReference type="PRINTS" id="PR00682">
    <property type="entry name" value="IPNSYNTHASE"/>
</dbReference>
<dbReference type="GO" id="GO:0016706">
    <property type="term" value="F:2-oxoglutarate-dependent dioxygenase activity"/>
    <property type="evidence" value="ECO:0007669"/>
    <property type="project" value="UniProtKB-ARBA"/>
</dbReference>
<evidence type="ECO:0000256" key="4">
    <source>
        <dbReference type="ARBA" id="ARBA00023002"/>
    </source>
</evidence>
<evidence type="ECO:0000313" key="8">
    <source>
        <dbReference type="EMBL" id="GER56951.1"/>
    </source>
</evidence>
<keyword evidence="4 6" id="KW-0560">Oxidoreductase</keyword>
<dbReference type="InterPro" id="IPR005123">
    <property type="entry name" value="Oxoglu/Fe-dep_dioxygenase_dom"/>
</dbReference>
<keyword evidence="3" id="KW-0847">Vitamin C</keyword>
<evidence type="ECO:0000256" key="2">
    <source>
        <dbReference type="ARBA" id="ARBA00022723"/>
    </source>
</evidence>
<dbReference type="GO" id="GO:0002238">
    <property type="term" value="P:response to molecule of fungal origin"/>
    <property type="evidence" value="ECO:0007669"/>
    <property type="project" value="UniProtKB-ARBA"/>
</dbReference>
<dbReference type="GO" id="GO:0046872">
    <property type="term" value="F:metal ion binding"/>
    <property type="evidence" value="ECO:0007669"/>
    <property type="project" value="UniProtKB-KW"/>
</dbReference>
<dbReference type="InterPro" id="IPR026992">
    <property type="entry name" value="DIOX_N"/>
</dbReference>
<evidence type="ECO:0000259" key="7">
    <source>
        <dbReference type="PROSITE" id="PS51471"/>
    </source>
</evidence>
<dbReference type="Pfam" id="PF03171">
    <property type="entry name" value="2OG-FeII_Oxy"/>
    <property type="match status" value="1"/>
</dbReference>
<organism evidence="8 9">
    <name type="scientific">Striga asiatica</name>
    <name type="common">Asiatic witchweed</name>
    <name type="synonym">Buchnera asiatica</name>
    <dbReference type="NCBI Taxonomy" id="4170"/>
    <lineage>
        <taxon>Eukaryota</taxon>
        <taxon>Viridiplantae</taxon>
        <taxon>Streptophyta</taxon>
        <taxon>Embryophyta</taxon>
        <taxon>Tracheophyta</taxon>
        <taxon>Spermatophyta</taxon>
        <taxon>Magnoliopsida</taxon>
        <taxon>eudicotyledons</taxon>
        <taxon>Gunneridae</taxon>
        <taxon>Pentapetalae</taxon>
        <taxon>asterids</taxon>
        <taxon>lamiids</taxon>
        <taxon>Lamiales</taxon>
        <taxon>Orobanchaceae</taxon>
        <taxon>Buchnereae</taxon>
        <taxon>Striga</taxon>
    </lineage>
</organism>
<dbReference type="Pfam" id="PF14226">
    <property type="entry name" value="DIOX_N"/>
    <property type="match status" value="1"/>
</dbReference>
<sequence>MNERKMELAQSVKVHPSNISQYETKSAKKAFDDTKSGVKGLMETGLEKIPRIFVNEQFMLEKNSANSAGQSLSVPVIDLGCSDIIDKVKEACREWGFFQLVNHGISTSLMSKVLGGVRSFHELDNEVKEKYYSRDFKKKVIYNSNFDLHQASSVNWRDTLYLIMAPDPPQHEQLPQVCRNSMMEYAEKVKELGVSLFELLSQALGLNRDHLKEMGCAEGLYVTAHYYPACPEPDLTLGLSSHTDSGFITILLQDQIGGLQVLHKNQWVDVPSNPGALVVNLITNAKFKSVYHRVLANNEGPRLSVAFFFRPHMHESSQSRLYGPMKELLSEDNPPIYREATGEEIVWIRYTKGLDGVPLLSHFRLNSASPK</sequence>
<dbReference type="OrthoDB" id="288590at2759"/>
<dbReference type="Gene3D" id="2.60.120.330">
    <property type="entry name" value="B-lactam Antibiotic, Isopenicillin N Synthase, Chain"/>
    <property type="match status" value="1"/>
</dbReference>
<evidence type="ECO:0000313" key="9">
    <source>
        <dbReference type="Proteomes" id="UP000325081"/>
    </source>
</evidence>
<dbReference type="AlphaFoldDB" id="A0A5A7RIF7"/>
<evidence type="ECO:0000256" key="5">
    <source>
        <dbReference type="ARBA" id="ARBA00023004"/>
    </source>
</evidence>
<evidence type="ECO:0000256" key="6">
    <source>
        <dbReference type="RuleBase" id="RU003682"/>
    </source>
</evidence>
<protein>
    <submittedName>
        <fullName evidence="8">2-oxoglutarate (2OG) and Fe(II)-dependent oxygenase superfamily protein</fullName>
    </submittedName>
</protein>